<sequence length="120" mass="13025">MFEISFGEMLVVGAVALIFIGPEKLPKVARTLGAMISRVQRYAAGVKADIQREIELDNLRRLEAELQDAGRTLISEARAGIEPVADSLSQAEEASKQTIDQALAAFETPPPAAPPPRDRR</sequence>
<dbReference type="Proteomes" id="UP001595791">
    <property type="component" value="Unassembled WGS sequence"/>
</dbReference>
<keyword evidence="5 10" id="KW-0812">Transmembrane</keyword>
<evidence type="ECO:0000313" key="12">
    <source>
        <dbReference type="EMBL" id="MFC4160087.1"/>
    </source>
</evidence>
<evidence type="ECO:0000256" key="3">
    <source>
        <dbReference type="ARBA" id="ARBA00022475"/>
    </source>
</evidence>
<evidence type="ECO:0000256" key="7">
    <source>
        <dbReference type="ARBA" id="ARBA00022989"/>
    </source>
</evidence>
<keyword evidence="7 10" id="KW-1133">Transmembrane helix</keyword>
<organism evidence="12 13">
    <name type="scientific">Chitinimonas lacunae</name>
    <dbReference type="NCBI Taxonomy" id="1963018"/>
    <lineage>
        <taxon>Bacteria</taxon>
        <taxon>Pseudomonadati</taxon>
        <taxon>Pseudomonadota</taxon>
        <taxon>Betaproteobacteria</taxon>
        <taxon>Neisseriales</taxon>
        <taxon>Chitinibacteraceae</taxon>
        <taxon>Chitinimonas</taxon>
    </lineage>
</organism>
<proteinExistence type="inferred from homology"/>
<dbReference type="Pfam" id="PF02416">
    <property type="entry name" value="TatA_B_E"/>
    <property type="match status" value="1"/>
</dbReference>
<evidence type="ECO:0000256" key="8">
    <source>
        <dbReference type="ARBA" id="ARBA00023010"/>
    </source>
</evidence>
<dbReference type="Gene3D" id="1.20.5.3310">
    <property type="match status" value="1"/>
</dbReference>
<evidence type="ECO:0000256" key="11">
    <source>
        <dbReference type="SAM" id="MobiDB-lite"/>
    </source>
</evidence>
<keyword evidence="6 10" id="KW-0653">Protein transport</keyword>
<evidence type="ECO:0000256" key="5">
    <source>
        <dbReference type="ARBA" id="ARBA00022692"/>
    </source>
</evidence>
<evidence type="ECO:0000256" key="4">
    <source>
        <dbReference type="ARBA" id="ARBA00022519"/>
    </source>
</evidence>
<dbReference type="RefSeq" id="WP_378164535.1">
    <property type="nucleotide sequence ID" value="NZ_JBHSBU010000001.1"/>
</dbReference>
<gene>
    <name evidence="10 12" type="primary">tatB</name>
    <name evidence="12" type="ORF">ACFOW7_12080</name>
</gene>
<comment type="function">
    <text evidence="10">Part of the twin-arginine translocation (Tat) system that transports large folded proteins containing a characteristic twin-arginine motif in their signal peptide across membranes. Together with TatC, TatB is part of a receptor directly interacting with Tat signal peptides. TatB may form an oligomeric binding site that transiently accommodates folded Tat precursor proteins before their translocation.</text>
</comment>
<protein>
    <recommendedName>
        <fullName evidence="10">Sec-independent protein translocase protein TatB</fullName>
    </recommendedName>
</protein>
<comment type="subcellular location">
    <subcellularLocation>
        <location evidence="10">Cell membrane</location>
        <topology evidence="10">Single-pass membrane protein</topology>
    </subcellularLocation>
    <subcellularLocation>
        <location evidence="1">Membrane</location>
        <topology evidence="1">Single-pass membrane protein</topology>
    </subcellularLocation>
</comment>
<dbReference type="PANTHER" id="PTHR33162:SF1">
    <property type="entry name" value="SEC-INDEPENDENT PROTEIN TRANSLOCASE PROTEIN TATA, CHLOROPLASTIC"/>
    <property type="match status" value="1"/>
</dbReference>
<keyword evidence="9 10" id="KW-0472">Membrane</keyword>
<dbReference type="InterPro" id="IPR003369">
    <property type="entry name" value="TatA/B/E"/>
</dbReference>
<keyword evidence="4" id="KW-0997">Cell inner membrane</keyword>
<accession>A0ABV8MSU2</accession>
<keyword evidence="13" id="KW-1185">Reference proteome</keyword>
<comment type="subunit">
    <text evidence="10">The Tat system comprises two distinct complexes: a TatABC complex, containing multiple copies of TatA, TatB and TatC subunits, and a separate TatA complex, containing only TatA subunits. Substrates initially bind to the TatABC complex, which probably triggers association of the separate TatA complex to form the active translocon.</text>
</comment>
<dbReference type="PANTHER" id="PTHR33162">
    <property type="entry name" value="SEC-INDEPENDENT PROTEIN TRANSLOCASE PROTEIN TATA, CHLOROPLASTIC"/>
    <property type="match status" value="1"/>
</dbReference>
<keyword evidence="3 10" id="KW-1003">Cell membrane</keyword>
<evidence type="ECO:0000256" key="6">
    <source>
        <dbReference type="ARBA" id="ARBA00022927"/>
    </source>
</evidence>
<dbReference type="PRINTS" id="PR01506">
    <property type="entry name" value="TATBPROTEIN"/>
</dbReference>
<feature type="region of interest" description="Disordered" evidence="11">
    <location>
        <begin position="101"/>
        <end position="120"/>
    </location>
</feature>
<dbReference type="InterPro" id="IPR018448">
    <property type="entry name" value="TatB"/>
</dbReference>
<keyword evidence="8 10" id="KW-0811">Translocation</keyword>
<reference evidence="13" key="1">
    <citation type="journal article" date="2019" name="Int. J. Syst. Evol. Microbiol.">
        <title>The Global Catalogue of Microorganisms (GCM) 10K type strain sequencing project: providing services to taxonomists for standard genome sequencing and annotation.</title>
        <authorList>
            <consortium name="The Broad Institute Genomics Platform"/>
            <consortium name="The Broad Institute Genome Sequencing Center for Infectious Disease"/>
            <person name="Wu L."/>
            <person name="Ma J."/>
        </authorList>
    </citation>
    <scope>NUCLEOTIDE SEQUENCE [LARGE SCALE GENOMIC DNA]</scope>
    <source>
        <strain evidence="13">LMG 29894</strain>
    </source>
</reference>
<dbReference type="HAMAP" id="MF_00237">
    <property type="entry name" value="TatB"/>
    <property type="match status" value="1"/>
</dbReference>
<name>A0ABV8MSU2_9NEIS</name>
<evidence type="ECO:0000256" key="2">
    <source>
        <dbReference type="ARBA" id="ARBA00022448"/>
    </source>
</evidence>
<dbReference type="NCBIfam" id="TIGR01410">
    <property type="entry name" value="tatB"/>
    <property type="match status" value="1"/>
</dbReference>
<evidence type="ECO:0000256" key="10">
    <source>
        <dbReference type="HAMAP-Rule" id="MF_00237"/>
    </source>
</evidence>
<feature type="compositionally biased region" description="Pro residues" evidence="11">
    <location>
        <begin position="108"/>
        <end position="120"/>
    </location>
</feature>
<dbReference type="EMBL" id="JBHSBU010000001">
    <property type="protein sequence ID" value="MFC4160087.1"/>
    <property type="molecule type" value="Genomic_DNA"/>
</dbReference>
<evidence type="ECO:0000313" key="13">
    <source>
        <dbReference type="Proteomes" id="UP001595791"/>
    </source>
</evidence>
<keyword evidence="2 10" id="KW-0813">Transport</keyword>
<comment type="similarity">
    <text evidence="10">Belongs to the TatB family.</text>
</comment>
<evidence type="ECO:0000256" key="9">
    <source>
        <dbReference type="ARBA" id="ARBA00023136"/>
    </source>
</evidence>
<evidence type="ECO:0000256" key="1">
    <source>
        <dbReference type="ARBA" id="ARBA00004167"/>
    </source>
</evidence>
<comment type="caution">
    <text evidence="12">The sequence shown here is derived from an EMBL/GenBank/DDBJ whole genome shotgun (WGS) entry which is preliminary data.</text>
</comment>